<name>A0A7M2YZ74_9ACTN</name>
<evidence type="ECO:0000313" key="8">
    <source>
        <dbReference type="Proteomes" id="UP000254134"/>
    </source>
</evidence>
<reference evidence="8" key="2">
    <citation type="journal article" date="2019" name="MicrobiologyOpen">
        <title>High-quality draft genome sequence of Gaiella occulta isolated from a 150 meter deep mineral water borehole and comparison with the genome sequences of other deep-branching lineages of the phylum Actinobacteria.</title>
        <authorList>
            <person name="Severino R."/>
            <person name="Froufe H.J.C."/>
            <person name="Barroso C."/>
            <person name="Albuquerque L."/>
            <person name="Lobo-da-Cunha A."/>
            <person name="da Costa M.S."/>
            <person name="Egas C."/>
        </authorList>
    </citation>
    <scope>NUCLEOTIDE SEQUENCE [LARGE SCALE GENOMIC DNA]</scope>
    <source>
        <strain evidence="8">F2-233</strain>
    </source>
</reference>
<dbReference type="GO" id="GO:0005886">
    <property type="term" value="C:plasma membrane"/>
    <property type="evidence" value="ECO:0007669"/>
    <property type="project" value="UniProtKB-SubCell"/>
</dbReference>
<dbReference type="AlphaFoldDB" id="A0A7M2YZ74"/>
<proteinExistence type="predicted"/>
<evidence type="ECO:0000256" key="3">
    <source>
        <dbReference type="ARBA" id="ARBA00022989"/>
    </source>
</evidence>
<dbReference type="PANTHER" id="PTHR23518:SF2">
    <property type="entry name" value="MAJOR FACILITATOR SUPERFAMILY TRANSPORTER"/>
    <property type="match status" value="1"/>
</dbReference>
<gene>
    <name evidence="7" type="ORF">Gocc_1657</name>
</gene>
<dbReference type="SUPFAM" id="SSF103473">
    <property type="entry name" value="MFS general substrate transporter"/>
    <property type="match status" value="1"/>
</dbReference>
<feature type="transmembrane region" description="Helical" evidence="5">
    <location>
        <begin position="153"/>
        <end position="170"/>
    </location>
</feature>
<reference evidence="7 8" key="1">
    <citation type="submission" date="2018-07" db="EMBL/GenBank/DDBJ databases">
        <title>High-quality-draft genome sequence of Gaiella occulta.</title>
        <authorList>
            <person name="Severino R."/>
            <person name="Froufe H.J.C."/>
            <person name="Rainey F.A."/>
            <person name="Barroso C."/>
            <person name="Albuquerque L."/>
            <person name="Lobo-Da-Cunha A."/>
            <person name="Da Costa M.S."/>
            <person name="Egas C."/>
        </authorList>
    </citation>
    <scope>NUCLEOTIDE SEQUENCE [LARGE SCALE GENOMIC DNA]</scope>
    <source>
        <strain evidence="7 8">F2-233</strain>
    </source>
</reference>
<feature type="domain" description="Major facilitator superfamily (MFS) profile" evidence="6">
    <location>
        <begin position="18"/>
        <end position="402"/>
    </location>
</feature>
<keyword evidence="8" id="KW-1185">Reference proteome</keyword>
<comment type="caution">
    <text evidence="7">The sequence shown here is derived from an EMBL/GenBank/DDBJ whole genome shotgun (WGS) entry which is preliminary data.</text>
</comment>
<feature type="transmembrane region" description="Helical" evidence="5">
    <location>
        <begin position="219"/>
        <end position="244"/>
    </location>
</feature>
<evidence type="ECO:0000256" key="2">
    <source>
        <dbReference type="ARBA" id="ARBA00022692"/>
    </source>
</evidence>
<dbReference type="InterPro" id="IPR020846">
    <property type="entry name" value="MFS_dom"/>
</dbReference>
<feature type="transmembrane region" description="Helical" evidence="5">
    <location>
        <begin position="381"/>
        <end position="399"/>
    </location>
</feature>
<evidence type="ECO:0000256" key="5">
    <source>
        <dbReference type="SAM" id="Phobius"/>
    </source>
</evidence>
<dbReference type="CDD" id="cd17370">
    <property type="entry name" value="MFS_MJ1317_like"/>
    <property type="match status" value="1"/>
</dbReference>
<dbReference type="GO" id="GO:0022857">
    <property type="term" value="F:transmembrane transporter activity"/>
    <property type="evidence" value="ECO:0007669"/>
    <property type="project" value="InterPro"/>
</dbReference>
<accession>A0A7M2YZ74</accession>
<evidence type="ECO:0000256" key="1">
    <source>
        <dbReference type="ARBA" id="ARBA00004651"/>
    </source>
</evidence>
<keyword evidence="4 5" id="KW-0472">Membrane</keyword>
<dbReference type="PROSITE" id="PS50850">
    <property type="entry name" value="MFS"/>
    <property type="match status" value="1"/>
</dbReference>
<organism evidence="7 8">
    <name type="scientific">Gaiella occulta</name>
    <dbReference type="NCBI Taxonomy" id="1002870"/>
    <lineage>
        <taxon>Bacteria</taxon>
        <taxon>Bacillati</taxon>
        <taxon>Actinomycetota</taxon>
        <taxon>Thermoleophilia</taxon>
        <taxon>Gaiellales</taxon>
        <taxon>Gaiellaceae</taxon>
        <taxon>Gaiella</taxon>
    </lineage>
</organism>
<sequence length="402" mass="40744">MHGRRREQTGNEHWLNRGVGAIGGASLLSDLGHEIPTALLPGLLTTTLGAPAAALGLVEGVADGLAGAAKLAGGALADDPQRRRATAVGGYTVTAVLSSAIGLAGAAWQVGVLRSAAWTARGIRGPSRNALLADVVDASAYGRAYGFERMMDNLGAIGGPLLALALVAVLDVRTAILLSIVPGMLAALAIVIGIRAAPRAERRTHRPLRLRVRPVLRGRLGRLFVGVGAFEVGNVAATLLILRATDMLEPGRGHDAAVQTAILLYTGYNAAATLTSLPGGRWIDRGGPVRALAGGFSCFAVAYGGFAFAGGGLALTALLFALAGVGIGLVETAENAAVASLAPEAVRGSAFGLLAGMQSFGNLAASGVAGLVWTVASPEAAFAYLTVWMLLALAALAWTRGD</sequence>
<dbReference type="Proteomes" id="UP000254134">
    <property type="component" value="Unassembled WGS sequence"/>
</dbReference>
<feature type="transmembrane region" description="Helical" evidence="5">
    <location>
        <begin position="176"/>
        <end position="198"/>
    </location>
</feature>
<dbReference type="RefSeq" id="WP_220150523.1">
    <property type="nucleotide sequence ID" value="NZ_QQZY01000003.1"/>
</dbReference>
<keyword evidence="3 5" id="KW-1133">Transmembrane helix</keyword>
<dbReference type="PANTHER" id="PTHR23518">
    <property type="entry name" value="C-METHYLTRANSFERASE"/>
    <property type="match status" value="1"/>
</dbReference>
<evidence type="ECO:0000259" key="6">
    <source>
        <dbReference type="PROSITE" id="PS50850"/>
    </source>
</evidence>
<comment type="subcellular location">
    <subcellularLocation>
        <location evidence="1">Cell membrane</location>
        <topology evidence="1">Multi-pass membrane protein</topology>
    </subcellularLocation>
</comment>
<dbReference type="EMBL" id="QQZY01000003">
    <property type="protein sequence ID" value="RDI74768.1"/>
    <property type="molecule type" value="Genomic_DNA"/>
</dbReference>
<feature type="transmembrane region" description="Helical" evidence="5">
    <location>
        <begin position="256"/>
        <end position="277"/>
    </location>
</feature>
<protein>
    <submittedName>
        <fullName evidence="7">Major Facilitator Superfamily-type protein</fullName>
    </submittedName>
</protein>
<evidence type="ECO:0000313" key="7">
    <source>
        <dbReference type="EMBL" id="RDI74768.1"/>
    </source>
</evidence>
<evidence type="ECO:0000256" key="4">
    <source>
        <dbReference type="ARBA" id="ARBA00023136"/>
    </source>
</evidence>
<dbReference type="InterPro" id="IPR036259">
    <property type="entry name" value="MFS_trans_sf"/>
</dbReference>
<feature type="transmembrane region" description="Helical" evidence="5">
    <location>
        <begin position="351"/>
        <end position="375"/>
    </location>
</feature>
<dbReference type="Gene3D" id="1.20.1250.20">
    <property type="entry name" value="MFS general substrate transporter like domains"/>
    <property type="match status" value="2"/>
</dbReference>
<dbReference type="InterPro" id="IPR011701">
    <property type="entry name" value="MFS"/>
</dbReference>
<dbReference type="Pfam" id="PF07690">
    <property type="entry name" value="MFS_1"/>
    <property type="match status" value="2"/>
</dbReference>
<keyword evidence="2 5" id="KW-0812">Transmembrane</keyword>